<reference evidence="2" key="2">
    <citation type="submission" date="2015-01" db="EMBL/GenBank/DDBJ databases">
        <title>Evolutionary Origins and Diversification of the Mycorrhizal Mutualists.</title>
        <authorList>
            <consortium name="DOE Joint Genome Institute"/>
            <consortium name="Mycorrhizal Genomics Consortium"/>
            <person name="Kohler A."/>
            <person name="Kuo A."/>
            <person name="Nagy L.G."/>
            <person name="Floudas D."/>
            <person name="Copeland A."/>
            <person name="Barry K.W."/>
            <person name="Cichocki N."/>
            <person name="Veneault-Fourrey C."/>
            <person name="LaButti K."/>
            <person name="Lindquist E.A."/>
            <person name="Lipzen A."/>
            <person name="Lundell T."/>
            <person name="Morin E."/>
            <person name="Murat C."/>
            <person name="Riley R."/>
            <person name="Ohm R."/>
            <person name="Sun H."/>
            <person name="Tunlid A."/>
            <person name="Henrissat B."/>
            <person name="Grigoriev I.V."/>
            <person name="Hibbett D.S."/>
            <person name="Martin F."/>
        </authorList>
    </citation>
    <scope>NUCLEOTIDE SEQUENCE [LARGE SCALE GENOMIC DNA]</scope>
    <source>
        <strain evidence="2">ATCC 200175</strain>
    </source>
</reference>
<organism evidence="1 2">
    <name type="scientific">Paxillus involutus ATCC 200175</name>
    <dbReference type="NCBI Taxonomy" id="664439"/>
    <lineage>
        <taxon>Eukaryota</taxon>
        <taxon>Fungi</taxon>
        <taxon>Dikarya</taxon>
        <taxon>Basidiomycota</taxon>
        <taxon>Agaricomycotina</taxon>
        <taxon>Agaricomycetes</taxon>
        <taxon>Agaricomycetidae</taxon>
        <taxon>Boletales</taxon>
        <taxon>Paxilineae</taxon>
        <taxon>Paxillaceae</taxon>
        <taxon>Paxillus</taxon>
    </lineage>
</organism>
<evidence type="ECO:0000313" key="2">
    <source>
        <dbReference type="Proteomes" id="UP000053647"/>
    </source>
</evidence>
<sequence>MHSLPTYSELYPSLTLPGFTTDQLLFPTIEPVQYPIQACQWYQTLIRCHKAEGSRPFVVESMKHHKQPWRNLQDEFILLRVAPAGGIDEEICNILIGRTIEGLGPHDSVSVTRPPLLSQLGIQGPAIDWVTVLPRGDHDVTSQQPLSSIDWGRFGQFAPRLLDLSGILCHVSIVQPNYNILTTQCCWFARAAYSVISEIYCVGFSPEEWDKHWDLSPVSRFGTVPCMTSHPTCGALRTVIAYHLFAWRSSYM</sequence>
<protein>
    <submittedName>
        <fullName evidence="1">Uncharacterized protein</fullName>
    </submittedName>
</protein>
<reference evidence="1 2" key="1">
    <citation type="submission" date="2014-06" db="EMBL/GenBank/DDBJ databases">
        <authorList>
            <consortium name="DOE Joint Genome Institute"/>
            <person name="Kuo A."/>
            <person name="Kohler A."/>
            <person name="Nagy L.G."/>
            <person name="Floudas D."/>
            <person name="Copeland A."/>
            <person name="Barry K.W."/>
            <person name="Cichocki N."/>
            <person name="Veneault-Fourrey C."/>
            <person name="LaButti K."/>
            <person name="Lindquist E.A."/>
            <person name="Lipzen A."/>
            <person name="Lundell T."/>
            <person name="Morin E."/>
            <person name="Murat C."/>
            <person name="Sun H."/>
            <person name="Tunlid A."/>
            <person name="Henrissat B."/>
            <person name="Grigoriev I.V."/>
            <person name="Hibbett D.S."/>
            <person name="Martin F."/>
            <person name="Nordberg H.P."/>
            <person name="Cantor M.N."/>
            <person name="Hua S.X."/>
        </authorList>
    </citation>
    <scope>NUCLEOTIDE SEQUENCE [LARGE SCALE GENOMIC DNA]</scope>
    <source>
        <strain evidence="1 2">ATCC 200175</strain>
    </source>
</reference>
<dbReference type="Proteomes" id="UP000053647">
    <property type="component" value="Unassembled WGS sequence"/>
</dbReference>
<name>A0A0C9U1D7_PAXIN</name>
<proteinExistence type="predicted"/>
<dbReference type="EMBL" id="KN819353">
    <property type="protein sequence ID" value="KIJ13266.1"/>
    <property type="molecule type" value="Genomic_DNA"/>
</dbReference>
<accession>A0A0C9U1D7</accession>
<dbReference type="AlphaFoldDB" id="A0A0C9U1D7"/>
<dbReference type="HOGENOM" id="CLU_1185344_0_0_1"/>
<dbReference type="OrthoDB" id="2710397at2759"/>
<gene>
    <name evidence="1" type="ORF">PAXINDRAFT_100733</name>
</gene>
<evidence type="ECO:0000313" key="1">
    <source>
        <dbReference type="EMBL" id="KIJ13266.1"/>
    </source>
</evidence>
<keyword evidence="2" id="KW-1185">Reference proteome</keyword>